<name>A0ACB8DKM5_DERSI</name>
<reference evidence="1" key="1">
    <citation type="submission" date="2020-05" db="EMBL/GenBank/DDBJ databases">
        <title>Large-scale comparative analyses of tick genomes elucidate their genetic diversity and vector capacities.</title>
        <authorList>
            <person name="Jia N."/>
            <person name="Wang J."/>
            <person name="Shi W."/>
            <person name="Du L."/>
            <person name="Sun Y."/>
            <person name="Zhan W."/>
            <person name="Jiang J."/>
            <person name="Wang Q."/>
            <person name="Zhang B."/>
            <person name="Ji P."/>
            <person name="Sakyi L.B."/>
            <person name="Cui X."/>
            <person name="Yuan T."/>
            <person name="Jiang B."/>
            <person name="Yang W."/>
            <person name="Lam T.T.-Y."/>
            <person name="Chang Q."/>
            <person name="Ding S."/>
            <person name="Wang X."/>
            <person name="Zhu J."/>
            <person name="Ruan X."/>
            <person name="Zhao L."/>
            <person name="Wei J."/>
            <person name="Que T."/>
            <person name="Du C."/>
            <person name="Cheng J."/>
            <person name="Dai P."/>
            <person name="Han X."/>
            <person name="Huang E."/>
            <person name="Gao Y."/>
            <person name="Liu J."/>
            <person name="Shao H."/>
            <person name="Ye R."/>
            <person name="Li L."/>
            <person name="Wei W."/>
            <person name="Wang X."/>
            <person name="Wang C."/>
            <person name="Yang T."/>
            <person name="Huo Q."/>
            <person name="Li W."/>
            <person name="Guo W."/>
            <person name="Chen H."/>
            <person name="Zhou L."/>
            <person name="Ni X."/>
            <person name="Tian J."/>
            <person name="Zhou Y."/>
            <person name="Sheng Y."/>
            <person name="Liu T."/>
            <person name="Pan Y."/>
            <person name="Xia L."/>
            <person name="Li J."/>
            <person name="Zhao F."/>
            <person name="Cao W."/>
        </authorList>
    </citation>
    <scope>NUCLEOTIDE SEQUENCE</scope>
    <source>
        <strain evidence="1">Dsil-2018</strain>
    </source>
</reference>
<comment type="caution">
    <text evidence="1">The sequence shown here is derived from an EMBL/GenBank/DDBJ whole genome shotgun (WGS) entry which is preliminary data.</text>
</comment>
<accession>A0ACB8DKM5</accession>
<keyword evidence="2" id="KW-1185">Reference proteome</keyword>
<dbReference type="Proteomes" id="UP000821865">
    <property type="component" value="Chromosome 11"/>
</dbReference>
<sequence>MAGPGLHPSLPKSLRVPVLCVQSRAGRHQGITHQSSRPRETLGYQLLLRHLKRRVRLCLLLWPRVLPSTQTRLSHKQVCLLLLLWPTGLHPTWAPMNRNRVQLLFASNRHGQDTLRNVTATMCDNSINIFSSPIADVVLNMLYK</sequence>
<gene>
    <name evidence="1" type="ORF">HPB49_019048</name>
</gene>
<dbReference type="EMBL" id="CM023480">
    <property type="protein sequence ID" value="KAH7971119.1"/>
    <property type="molecule type" value="Genomic_DNA"/>
</dbReference>
<organism evidence="1 2">
    <name type="scientific">Dermacentor silvarum</name>
    <name type="common">Tick</name>
    <dbReference type="NCBI Taxonomy" id="543639"/>
    <lineage>
        <taxon>Eukaryota</taxon>
        <taxon>Metazoa</taxon>
        <taxon>Ecdysozoa</taxon>
        <taxon>Arthropoda</taxon>
        <taxon>Chelicerata</taxon>
        <taxon>Arachnida</taxon>
        <taxon>Acari</taxon>
        <taxon>Parasitiformes</taxon>
        <taxon>Ixodida</taxon>
        <taxon>Ixodoidea</taxon>
        <taxon>Ixodidae</taxon>
        <taxon>Rhipicephalinae</taxon>
        <taxon>Dermacentor</taxon>
    </lineage>
</organism>
<evidence type="ECO:0000313" key="2">
    <source>
        <dbReference type="Proteomes" id="UP000821865"/>
    </source>
</evidence>
<proteinExistence type="predicted"/>
<evidence type="ECO:0000313" key="1">
    <source>
        <dbReference type="EMBL" id="KAH7971119.1"/>
    </source>
</evidence>
<protein>
    <submittedName>
        <fullName evidence="1">Uncharacterized protein</fullName>
    </submittedName>
</protein>